<protein>
    <submittedName>
        <fullName evidence="1">Uncharacterized protein</fullName>
    </submittedName>
</protein>
<keyword evidence="2" id="KW-1185">Reference proteome</keyword>
<evidence type="ECO:0000313" key="1">
    <source>
        <dbReference type="EMBL" id="GHO87395.1"/>
    </source>
</evidence>
<name>A0ABQ3VMF3_9CHLR</name>
<gene>
    <name evidence="1" type="ORF">KSZ_54010</name>
</gene>
<reference evidence="1 2" key="1">
    <citation type="journal article" date="2021" name="Int. J. Syst. Evol. Microbiol.">
        <title>Reticulibacter mediterranei gen. nov., sp. nov., within the new family Reticulibacteraceae fam. nov., and Ktedonospora formicarum gen. nov., sp. nov., Ktedonobacter robiniae sp. nov., Dictyobacter formicarum sp. nov. and Dictyobacter arantiisoli sp. nov., belonging to the class Ktedonobacteria.</title>
        <authorList>
            <person name="Yabe S."/>
            <person name="Zheng Y."/>
            <person name="Wang C.M."/>
            <person name="Sakai Y."/>
            <person name="Abe K."/>
            <person name="Yokota A."/>
            <person name="Donadio S."/>
            <person name="Cavaletti L."/>
            <person name="Monciardini P."/>
        </authorList>
    </citation>
    <scope>NUCLEOTIDE SEQUENCE [LARGE SCALE GENOMIC DNA]</scope>
    <source>
        <strain evidence="1 2">SOSP1-9</strain>
    </source>
</reference>
<comment type="caution">
    <text evidence="1">The sequence shown here is derived from an EMBL/GenBank/DDBJ whole genome shotgun (WGS) entry which is preliminary data.</text>
</comment>
<dbReference type="RefSeq" id="WP_201364961.1">
    <property type="nucleotide sequence ID" value="NZ_BNJJ01000017.1"/>
</dbReference>
<sequence length="86" mass="8961">MRPIGAVRRPRFPTTSLAIVCSVSRHFGRGNRRGTLSGRGHGGEGAELAGYGVATLRGLQAGASPAPTVAFPFGQKMNVTHCTQKA</sequence>
<proteinExistence type="predicted"/>
<dbReference type="Proteomes" id="UP000635565">
    <property type="component" value="Unassembled WGS sequence"/>
</dbReference>
<dbReference type="EMBL" id="BNJJ01000017">
    <property type="protein sequence ID" value="GHO87395.1"/>
    <property type="molecule type" value="Genomic_DNA"/>
</dbReference>
<accession>A0ABQ3VMF3</accession>
<organism evidence="1 2">
    <name type="scientific">Dictyobacter formicarum</name>
    <dbReference type="NCBI Taxonomy" id="2778368"/>
    <lineage>
        <taxon>Bacteria</taxon>
        <taxon>Bacillati</taxon>
        <taxon>Chloroflexota</taxon>
        <taxon>Ktedonobacteria</taxon>
        <taxon>Ktedonobacterales</taxon>
        <taxon>Dictyobacteraceae</taxon>
        <taxon>Dictyobacter</taxon>
    </lineage>
</organism>
<evidence type="ECO:0000313" key="2">
    <source>
        <dbReference type="Proteomes" id="UP000635565"/>
    </source>
</evidence>